<protein>
    <recommendedName>
        <fullName evidence="3">Condensin complex subunit 1 C-terminal domain-containing protein</fullName>
    </recommendedName>
</protein>
<gene>
    <name evidence="1" type="ORF">FIBRA_02760</name>
</gene>
<keyword evidence="2" id="KW-1185">Reference proteome</keyword>
<dbReference type="AlphaFoldDB" id="J4GN37"/>
<dbReference type="EMBL" id="HE797001">
    <property type="protein sequence ID" value="CCM00720.1"/>
    <property type="molecule type" value="Genomic_DNA"/>
</dbReference>
<dbReference type="SUPFAM" id="SSF48371">
    <property type="entry name" value="ARM repeat"/>
    <property type="match status" value="1"/>
</dbReference>
<dbReference type="Gene3D" id="1.25.10.10">
    <property type="entry name" value="Leucine-rich Repeat Variant"/>
    <property type="match status" value="1"/>
</dbReference>
<reference evidence="1 2" key="1">
    <citation type="journal article" date="2012" name="Appl. Environ. Microbiol.">
        <title>Short-read sequencing for genomic analysis of the brown rot fungus Fibroporia radiculosa.</title>
        <authorList>
            <person name="Tang J.D."/>
            <person name="Perkins A.D."/>
            <person name="Sonstegard T.S."/>
            <person name="Schroeder S.G."/>
            <person name="Burgess S.C."/>
            <person name="Diehl S.V."/>
        </authorList>
    </citation>
    <scope>NUCLEOTIDE SEQUENCE [LARGE SCALE GENOMIC DNA]</scope>
    <source>
        <strain evidence="1 2">TFFH 294</strain>
    </source>
</reference>
<evidence type="ECO:0000313" key="1">
    <source>
        <dbReference type="EMBL" id="CCM00720.1"/>
    </source>
</evidence>
<dbReference type="Proteomes" id="UP000006352">
    <property type="component" value="Unassembled WGS sequence"/>
</dbReference>
<dbReference type="STRING" id="599839.J4GN37"/>
<dbReference type="RefSeq" id="XP_012180003.1">
    <property type="nucleotide sequence ID" value="XM_012324613.1"/>
</dbReference>
<dbReference type="GeneID" id="24095631"/>
<dbReference type="HOGENOM" id="CLU_785265_0_0_1"/>
<dbReference type="OrthoDB" id="341421at2759"/>
<dbReference type="InterPro" id="IPR016024">
    <property type="entry name" value="ARM-type_fold"/>
</dbReference>
<organism evidence="1 2">
    <name type="scientific">Fibroporia radiculosa</name>
    <dbReference type="NCBI Taxonomy" id="599839"/>
    <lineage>
        <taxon>Eukaryota</taxon>
        <taxon>Fungi</taxon>
        <taxon>Dikarya</taxon>
        <taxon>Basidiomycota</taxon>
        <taxon>Agaricomycotina</taxon>
        <taxon>Agaricomycetes</taxon>
        <taxon>Polyporales</taxon>
        <taxon>Fibroporiaceae</taxon>
        <taxon>Fibroporia</taxon>
    </lineage>
</organism>
<sequence length="374" mass="41831">MPNRKRPSRKQSAPGPIAAHLLPDTIARDVDGARWDEVVRLLCEYFQLPDLTTRGRLKKVHNHFDNIYRKLDDAYTTNIDNETVVGGIVNIWAKMFADALLRDKLFKRGLVAKMIPVFDMPEAWYVGLQALTAVTHHGGVNARREIAKITPTLLRLLSEHPDNPKVIELATVTMAHAISATVGQQHPADRKLVALLDMRSVLEATMNNLRKPFVSHLMLTHAMTLVTSSTLHCHKEYNAVPSVVSFLVACLRSNDVTTRCSALGGLFRLIIHDSEEDRRLYDPQRIMAAVQRGFPENLQDIMVDYGLQRCDLTLILKTAGAYQKAMMKCAQGKDLYALGKSLADFILCTEFSIAEGMFQALNERTGLPETIDVG</sequence>
<accession>J4GN37</accession>
<evidence type="ECO:0000313" key="2">
    <source>
        <dbReference type="Proteomes" id="UP000006352"/>
    </source>
</evidence>
<proteinExistence type="predicted"/>
<name>J4GN37_9APHY</name>
<evidence type="ECO:0008006" key="3">
    <source>
        <dbReference type="Google" id="ProtNLM"/>
    </source>
</evidence>
<dbReference type="InterPro" id="IPR011989">
    <property type="entry name" value="ARM-like"/>
</dbReference>
<dbReference type="InParanoid" id="J4GN37"/>